<evidence type="ECO:0000313" key="4">
    <source>
        <dbReference type="EMBL" id="QQP58522.1"/>
    </source>
</evidence>
<dbReference type="InterPro" id="IPR000772">
    <property type="entry name" value="Ricin_B_lectin"/>
</dbReference>
<dbReference type="GO" id="GO:0005794">
    <property type="term" value="C:Golgi apparatus"/>
    <property type="evidence" value="ECO:0007669"/>
    <property type="project" value="TreeGrafter"/>
</dbReference>
<dbReference type="InterPro" id="IPR035992">
    <property type="entry name" value="Ricin_B-like_lectins"/>
</dbReference>
<dbReference type="InterPro" id="IPR029044">
    <property type="entry name" value="Nucleotide-diphossugar_trans"/>
</dbReference>
<organism evidence="4 5">
    <name type="scientific">Caligus rogercresseyi</name>
    <name type="common">Sea louse</name>
    <dbReference type="NCBI Taxonomy" id="217165"/>
    <lineage>
        <taxon>Eukaryota</taxon>
        <taxon>Metazoa</taxon>
        <taxon>Ecdysozoa</taxon>
        <taxon>Arthropoda</taxon>
        <taxon>Crustacea</taxon>
        <taxon>Multicrustacea</taxon>
        <taxon>Hexanauplia</taxon>
        <taxon>Copepoda</taxon>
        <taxon>Siphonostomatoida</taxon>
        <taxon>Caligidae</taxon>
        <taxon>Caligus</taxon>
    </lineage>
</organism>
<protein>
    <submittedName>
        <fullName evidence="4">Polypeptide N-acetylgalactosaminyltransferase</fullName>
    </submittedName>
</protein>
<gene>
    <name evidence="4" type="ORF">FKW44_003875</name>
</gene>
<feature type="domain" description="Ricin B lectin" evidence="3">
    <location>
        <begin position="232"/>
        <end position="298"/>
    </location>
</feature>
<dbReference type="SUPFAM" id="SSF50370">
    <property type="entry name" value="Ricin B-like lectins"/>
    <property type="match status" value="1"/>
</dbReference>
<keyword evidence="4" id="KW-0808">Transferase</keyword>
<dbReference type="Proteomes" id="UP000595437">
    <property type="component" value="Chromosome 2"/>
</dbReference>
<dbReference type="Gene3D" id="3.90.550.10">
    <property type="entry name" value="Spore Coat Polysaccharide Biosynthesis Protein SpsA, Chain A"/>
    <property type="match status" value="1"/>
</dbReference>
<dbReference type="OrthoDB" id="429263at2759"/>
<keyword evidence="2" id="KW-1015">Disulfide bond</keyword>
<evidence type="ECO:0000259" key="3">
    <source>
        <dbReference type="Pfam" id="PF00652"/>
    </source>
</evidence>
<dbReference type="Gene3D" id="2.80.10.50">
    <property type="match status" value="1"/>
</dbReference>
<dbReference type="Pfam" id="PF00652">
    <property type="entry name" value="Ricin_B_lectin"/>
    <property type="match status" value="1"/>
</dbReference>
<reference evidence="5" key="1">
    <citation type="submission" date="2021-01" db="EMBL/GenBank/DDBJ databases">
        <title>Caligus Genome Assembly.</title>
        <authorList>
            <person name="Gallardo-Escarate C."/>
        </authorList>
    </citation>
    <scope>NUCLEOTIDE SEQUENCE [LARGE SCALE GENOMIC DNA]</scope>
</reference>
<proteinExistence type="predicted"/>
<keyword evidence="1" id="KW-0430">Lectin</keyword>
<dbReference type="EMBL" id="CP045891">
    <property type="protein sequence ID" value="QQP58522.1"/>
    <property type="molecule type" value="Genomic_DNA"/>
</dbReference>
<dbReference type="PANTHER" id="PTHR11675">
    <property type="entry name" value="N-ACETYLGALACTOSAMINYLTRANSFERASE"/>
    <property type="match status" value="1"/>
</dbReference>
<keyword evidence="5" id="KW-1185">Reference proteome</keyword>
<dbReference type="PANTHER" id="PTHR11675:SF119">
    <property type="entry name" value="POLYPEPTIDE N-ACETYLGALACTOSAMINYLTRANSFERASE 2"/>
    <property type="match status" value="1"/>
</dbReference>
<name>A0A7T8QXC3_CALRO</name>
<evidence type="ECO:0000256" key="1">
    <source>
        <dbReference type="ARBA" id="ARBA00022734"/>
    </source>
</evidence>
<dbReference type="GO" id="GO:0006493">
    <property type="term" value="P:protein O-linked glycosylation"/>
    <property type="evidence" value="ECO:0007669"/>
    <property type="project" value="TreeGrafter"/>
</dbReference>
<dbReference type="SUPFAM" id="SSF53448">
    <property type="entry name" value="Nucleotide-diphospho-sugar transferases"/>
    <property type="match status" value="1"/>
</dbReference>
<feature type="non-terminal residue" evidence="4">
    <location>
        <position position="302"/>
    </location>
</feature>
<dbReference type="AlphaFoldDB" id="A0A7T8QXC3"/>
<dbReference type="GO" id="GO:0004653">
    <property type="term" value="F:polypeptide N-acetylgalactosaminyltransferase activity"/>
    <property type="evidence" value="ECO:0007669"/>
    <property type="project" value="TreeGrafter"/>
</dbReference>
<evidence type="ECO:0000256" key="2">
    <source>
        <dbReference type="ARBA" id="ARBA00023157"/>
    </source>
</evidence>
<accession>A0A7T8QXC3</accession>
<dbReference type="GO" id="GO:0030246">
    <property type="term" value="F:carbohydrate binding"/>
    <property type="evidence" value="ECO:0007669"/>
    <property type="project" value="UniProtKB-KW"/>
</dbReference>
<dbReference type="PROSITE" id="PS50231">
    <property type="entry name" value="RICIN_B_LECTIN"/>
    <property type="match status" value="1"/>
</dbReference>
<evidence type="ECO:0000313" key="5">
    <source>
        <dbReference type="Proteomes" id="UP000595437"/>
    </source>
</evidence>
<sequence>MLDRVMEDPSRVVCPIIDVISMDFSSTSEPQRISEAALTGTLIQRSPLRPNDCRRPLHDKQGFLRKNWEVRRPNGCLGRRKFGYVAIGRGKSYLKKGNSKICGGSLEIIPCSRVGHVFRKQHPYTFPGGSGNVFAKNTRRAAEVWMDKYKEYYYNSVPLAKTFLLGGKTFSSVNFISLLSPISLIKIYIHYSIESRLELRKELKCKSFKWYLDNVYPDLKIPTDDIHLSGPIRQTRYCLDTLGHLSGGTVGIYTCHGTGGNQEWIFSKSNQIKHSSNLCLTPEALNVGAKVRLKSCNKSMYQ</sequence>